<organism evidence="1">
    <name type="scientific">marine sediment metagenome</name>
    <dbReference type="NCBI Taxonomy" id="412755"/>
    <lineage>
        <taxon>unclassified sequences</taxon>
        <taxon>metagenomes</taxon>
        <taxon>ecological metagenomes</taxon>
    </lineage>
</organism>
<feature type="non-terminal residue" evidence="1">
    <location>
        <position position="185"/>
    </location>
</feature>
<reference evidence="1" key="1">
    <citation type="journal article" date="2014" name="Front. Microbiol.">
        <title>High frequency of phylogenetically diverse reductive dehalogenase-homologous genes in deep subseafloor sedimentary metagenomes.</title>
        <authorList>
            <person name="Kawai M."/>
            <person name="Futagami T."/>
            <person name="Toyoda A."/>
            <person name="Takaki Y."/>
            <person name="Nishi S."/>
            <person name="Hori S."/>
            <person name="Arai W."/>
            <person name="Tsubouchi T."/>
            <person name="Morono Y."/>
            <person name="Uchiyama I."/>
            <person name="Ito T."/>
            <person name="Fujiyama A."/>
            <person name="Inagaki F."/>
            <person name="Takami H."/>
        </authorList>
    </citation>
    <scope>NUCLEOTIDE SEQUENCE</scope>
    <source>
        <strain evidence="1">Expedition CK06-06</strain>
    </source>
</reference>
<name>X1LI04_9ZZZZ</name>
<comment type="caution">
    <text evidence="1">The sequence shown here is derived from an EMBL/GenBank/DDBJ whole genome shotgun (WGS) entry which is preliminary data.</text>
</comment>
<proteinExistence type="predicted"/>
<dbReference type="AlphaFoldDB" id="X1LI04"/>
<sequence>MNKKAKQTIISGIVISLILIFSLTSYFVLAANPEIQDSNQISLQRPINYGYSDGIMTDNTGLKYTKLDNGIMKVDDSFFTFAITGKVDGVKNIWTPLDFNWDWDMDKFGEDYIFSATSNVGWTQQFNFYPDEQMKITHTFINNYNDITEGKFWYIFTVNEDDYIEYGGEKYLVSDVLADGNKHLS</sequence>
<protein>
    <submittedName>
        <fullName evidence="1">Uncharacterized protein</fullName>
    </submittedName>
</protein>
<evidence type="ECO:0000313" key="1">
    <source>
        <dbReference type="EMBL" id="GAI18967.1"/>
    </source>
</evidence>
<accession>X1LI04</accession>
<dbReference type="EMBL" id="BARV01022271">
    <property type="protein sequence ID" value="GAI18967.1"/>
    <property type="molecule type" value="Genomic_DNA"/>
</dbReference>
<gene>
    <name evidence="1" type="ORF">S06H3_36733</name>
</gene>